<dbReference type="GO" id="GO:0009792">
    <property type="term" value="P:embryo development ending in birth or egg hatching"/>
    <property type="evidence" value="ECO:0007669"/>
    <property type="project" value="EnsemblMetazoa"/>
</dbReference>
<dbReference type="EMBL" id="DS268413">
    <property type="protein sequence ID" value="EFP07726.1"/>
    <property type="molecule type" value="Genomic_DNA"/>
</dbReference>
<dbReference type="Gene3D" id="1.10.1420.10">
    <property type="match status" value="1"/>
</dbReference>
<dbReference type="OMA" id="KMTMLYK"/>
<dbReference type="SUPFAM" id="SSF52540">
    <property type="entry name" value="P-loop containing nucleoside triphosphate hydrolases"/>
    <property type="match status" value="1"/>
</dbReference>
<comment type="similarity">
    <text evidence="1">Belongs to the DNA mismatch repair MutS family.</text>
</comment>
<feature type="domain" description="DNA mismatch repair proteins mutS family" evidence="7">
    <location>
        <begin position="679"/>
        <end position="695"/>
    </location>
</feature>
<keyword evidence="6" id="KW-0175">Coiled coil</keyword>
<dbReference type="GO" id="GO:0005634">
    <property type="term" value="C:nucleus"/>
    <property type="evidence" value="ECO:0007669"/>
    <property type="project" value="EnsemblMetazoa"/>
</dbReference>
<dbReference type="Pfam" id="PF05192">
    <property type="entry name" value="MutS_III"/>
    <property type="match status" value="1"/>
</dbReference>
<dbReference type="InParanoid" id="E3LQL9"/>
<dbReference type="eggNOG" id="KOG0220">
    <property type="taxonomic scope" value="Eukaryota"/>
</dbReference>
<dbReference type="FunFam" id="3.40.50.300:FF:005631">
    <property type="entry name" value="MutS protein homolog him-14"/>
    <property type="match status" value="1"/>
</dbReference>
<evidence type="ECO:0000313" key="8">
    <source>
        <dbReference type="EMBL" id="EFP07726.1"/>
    </source>
</evidence>
<dbReference type="FunFam" id="1.10.1420.10:FF:000074">
    <property type="entry name" value="MutS protein homolog him-14"/>
    <property type="match status" value="1"/>
</dbReference>
<dbReference type="PANTHER" id="PTHR11361">
    <property type="entry name" value="DNA MISMATCH REPAIR PROTEIN MUTS FAMILY MEMBER"/>
    <property type="match status" value="1"/>
</dbReference>
<feature type="coiled-coil region" evidence="6">
    <location>
        <begin position="776"/>
        <end position="803"/>
    </location>
</feature>
<dbReference type="Pfam" id="PF00488">
    <property type="entry name" value="MutS_V"/>
    <property type="match status" value="1"/>
</dbReference>
<sequence>MYSNKSLQRRQRQYISESRSEEKFSNSLIRLNGQSLLDTTGNNTTTRNNSSDVVIVIMEGRGSNEGQIGIAMHDVRHPEINLCEFVDSREYTTLKTMINVHEAYDIVIQNGNEERGSTKLLGEALMTAFPDASLQSISSKYFKSERGERQLNSLMNAEVSTVSEGCLRRSLALGALAVLLKYIHETRCVFFRVKSLRIKEIGVDDTCMIDFVSWESLEIIDTDDASKARKCQMKQKRTLMSVLNHTVTTNGYRLLRSNVLQPSTDVNVIESRQEAIEELIAKPQLKDKLKRTLLRSQELDRVIAMCIQTSTSWTVRDSEAKINQIIKLIQTLKVIQVIRELLDSARVKSNLLNEKTEFLKDPRFDQIMEILIEKVDDTLLDGRKNSLHLQNTKCYAIRNHVAVQLDLARQTYEELIAGVEEVGAREIAQHFHNNASVRLSFSQARGFHYTFVTRQAETVTIPRHFLEVFRNRTTVTFNSREVIAYNGTLKYFDIPLFMVSLLLDRLDQAVSEMFLASDVIVCAMIEEMQPMIPVLYYAMDALSTIDFLCGLATYSDLRETCRPSFGPSFSVSQGRHPILDWADSEKTITNDTCLTRDRRFGIITGPNMAGKSTYLKQVAQISIIAQMGCFIPANYASLPIFTRIFSRMGHNDELMRNKSAFASEMSDAAAIVQYADKRSLVVLDELARSTSTEEGIAITYAICEKVLELQSYTFLATHFLDIAALANYSNAIDNYHFLPQTDENSFKKHKLLRGQYRGPLYGFELIELSTFPDEVLQHAQQLAAELRAQVEDTERDYDSERRRVKVFMSHRLRESAEYFMEMHGEKWKEEPAAIEKMKSLRNYMIEELAKIDRQEQMSQESE</sequence>
<dbReference type="STRING" id="31234.E3LQL9"/>
<dbReference type="AlphaFoldDB" id="E3LQL9"/>
<dbReference type="FunFam" id="3.30.420.110:FF:000032">
    <property type="entry name" value="MutS protein homolog him-14"/>
    <property type="match status" value="1"/>
</dbReference>
<dbReference type="PROSITE" id="PS00486">
    <property type="entry name" value="DNA_MISMATCH_REPAIR_2"/>
    <property type="match status" value="1"/>
</dbReference>
<keyword evidence="9" id="KW-1185">Reference proteome</keyword>
<evidence type="ECO:0000256" key="2">
    <source>
        <dbReference type="ARBA" id="ARBA00022741"/>
    </source>
</evidence>
<proteinExistence type="inferred from homology"/>
<dbReference type="InterPro" id="IPR000432">
    <property type="entry name" value="DNA_mismatch_repair_MutS_C"/>
</dbReference>
<evidence type="ECO:0000256" key="6">
    <source>
        <dbReference type="SAM" id="Coils"/>
    </source>
</evidence>
<dbReference type="Proteomes" id="UP000008281">
    <property type="component" value="Unassembled WGS sequence"/>
</dbReference>
<reference evidence="8" key="1">
    <citation type="submission" date="2007-07" db="EMBL/GenBank/DDBJ databases">
        <title>PCAP assembly of the Caenorhabditis remanei genome.</title>
        <authorList>
            <consortium name="The Caenorhabditis remanei Sequencing Consortium"/>
            <person name="Wilson R.K."/>
        </authorList>
    </citation>
    <scope>NUCLEOTIDE SEQUENCE [LARGE SCALE GENOMIC DNA]</scope>
    <source>
        <strain evidence="8">PB4641</strain>
    </source>
</reference>
<dbReference type="InterPro" id="IPR011184">
    <property type="entry name" value="DNA_mismatch_repair_Msh2"/>
</dbReference>
<dbReference type="InterPro" id="IPR036678">
    <property type="entry name" value="MutS_con_dom_sf"/>
</dbReference>
<evidence type="ECO:0000313" key="9">
    <source>
        <dbReference type="Proteomes" id="UP000008281"/>
    </source>
</evidence>
<dbReference type="GO" id="GO:0140664">
    <property type="term" value="F:ATP-dependent DNA damage sensor activity"/>
    <property type="evidence" value="ECO:0007669"/>
    <property type="project" value="InterPro"/>
</dbReference>
<dbReference type="GO" id="GO:0000712">
    <property type="term" value="P:resolution of meiotic recombination intermediates"/>
    <property type="evidence" value="ECO:0007669"/>
    <property type="project" value="EnsemblMetazoa"/>
</dbReference>
<evidence type="ECO:0000256" key="5">
    <source>
        <dbReference type="ARBA" id="ARBA00023254"/>
    </source>
</evidence>
<name>E3LQL9_CAERE</name>
<dbReference type="Gene3D" id="3.40.50.300">
    <property type="entry name" value="P-loop containing nucleotide triphosphate hydrolases"/>
    <property type="match status" value="1"/>
</dbReference>
<dbReference type="Gene3D" id="3.30.420.110">
    <property type="entry name" value="MutS, connector domain"/>
    <property type="match status" value="1"/>
</dbReference>
<dbReference type="PIRSF" id="PIRSF005813">
    <property type="entry name" value="MSH2"/>
    <property type="match status" value="1"/>
</dbReference>
<dbReference type="InterPro" id="IPR045076">
    <property type="entry name" value="MutS"/>
</dbReference>
<keyword evidence="3" id="KW-0067">ATP-binding</keyword>
<dbReference type="GO" id="GO:0030983">
    <property type="term" value="F:mismatched DNA binding"/>
    <property type="evidence" value="ECO:0007669"/>
    <property type="project" value="InterPro"/>
</dbReference>
<keyword evidence="5" id="KW-0469">Meiosis</keyword>
<keyword evidence="2" id="KW-0547">Nucleotide-binding</keyword>
<dbReference type="SUPFAM" id="SSF53150">
    <property type="entry name" value="DNA repair protein MutS, domain II"/>
    <property type="match status" value="1"/>
</dbReference>
<evidence type="ECO:0000259" key="7">
    <source>
        <dbReference type="PROSITE" id="PS00486"/>
    </source>
</evidence>
<dbReference type="InterPro" id="IPR036187">
    <property type="entry name" value="DNA_mismatch_repair_MutS_sf"/>
</dbReference>
<dbReference type="OrthoDB" id="276261at2759"/>
<evidence type="ECO:0000256" key="4">
    <source>
        <dbReference type="ARBA" id="ARBA00023125"/>
    </source>
</evidence>
<dbReference type="HOGENOM" id="CLU_002472_7_3_1"/>
<dbReference type="GO" id="GO:0051026">
    <property type="term" value="P:chiasma assembly"/>
    <property type="evidence" value="ECO:0007669"/>
    <property type="project" value="EnsemblMetazoa"/>
</dbReference>
<dbReference type="SMART" id="SM00534">
    <property type="entry name" value="MUTSac"/>
    <property type="match status" value="1"/>
</dbReference>
<dbReference type="PANTHER" id="PTHR11361:SF21">
    <property type="entry name" value="MUTS PROTEIN HOMOLOG 4"/>
    <property type="match status" value="1"/>
</dbReference>
<dbReference type="FunCoup" id="E3LQL9">
    <property type="interactions" value="422"/>
</dbReference>
<dbReference type="InterPro" id="IPR027417">
    <property type="entry name" value="P-loop_NTPase"/>
</dbReference>
<dbReference type="SMART" id="SM00533">
    <property type="entry name" value="MUTSd"/>
    <property type="match status" value="1"/>
</dbReference>
<protein>
    <submittedName>
        <fullName evidence="8">CRE-HIM-14 protein</fullName>
    </submittedName>
</protein>
<evidence type="ECO:0000256" key="1">
    <source>
        <dbReference type="ARBA" id="ARBA00006271"/>
    </source>
</evidence>
<keyword evidence="4" id="KW-0238">DNA-binding</keyword>
<dbReference type="SUPFAM" id="SSF48334">
    <property type="entry name" value="DNA repair protein MutS, domain III"/>
    <property type="match status" value="1"/>
</dbReference>
<evidence type="ECO:0000256" key="3">
    <source>
        <dbReference type="ARBA" id="ARBA00022840"/>
    </source>
</evidence>
<organism evidence="9">
    <name type="scientific">Caenorhabditis remanei</name>
    <name type="common">Caenorhabditis vulgaris</name>
    <dbReference type="NCBI Taxonomy" id="31234"/>
    <lineage>
        <taxon>Eukaryota</taxon>
        <taxon>Metazoa</taxon>
        <taxon>Ecdysozoa</taxon>
        <taxon>Nematoda</taxon>
        <taxon>Chromadorea</taxon>
        <taxon>Rhabditida</taxon>
        <taxon>Rhabditina</taxon>
        <taxon>Rhabditomorpha</taxon>
        <taxon>Rhabditoidea</taxon>
        <taxon>Rhabditidae</taxon>
        <taxon>Peloderinae</taxon>
        <taxon>Caenorhabditis</taxon>
    </lineage>
</organism>
<dbReference type="GO" id="GO:0006298">
    <property type="term" value="P:mismatch repair"/>
    <property type="evidence" value="ECO:0007669"/>
    <property type="project" value="InterPro"/>
</dbReference>
<accession>E3LQL9</accession>
<dbReference type="GO" id="GO:0005524">
    <property type="term" value="F:ATP binding"/>
    <property type="evidence" value="ECO:0007669"/>
    <property type="project" value="UniProtKB-KW"/>
</dbReference>
<gene>
    <name evidence="8" type="primary">Cre-him-14</name>
    <name evidence="8" type="ORF">CRE_26183</name>
</gene>
<dbReference type="InterPro" id="IPR007696">
    <property type="entry name" value="DNA_mismatch_repair_MutS_core"/>
</dbReference>